<sequence length="23" mass="2740">MISYVEKRKILQFIPLATFCLLL</sequence>
<protein>
    <submittedName>
        <fullName evidence="1">Uncharacterized protein</fullName>
    </submittedName>
</protein>
<organism evidence="1">
    <name type="scientific">Rhizophora mucronata</name>
    <name type="common">Asiatic mangrove</name>
    <dbReference type="NCBI Taxonomy" id="61149"/>
    <lineage>
        <taxon>Eukaryota</taxon>
        <taxon>Viridiplantae</taxon>
        <taxon>Streptophyta</taxon>
        <taxon>Embryophyta</taxon>
        <taxon>Tracheophyta</taxon>
        <taxon>Spermatophyta</taxon>
        <taxon>Magnoliopsida</taxon>
        <taxon>eudicotyledons</taxon>
        <taxon>Gunneridae</taxon>
        <taxon>Pentapetalae</taxon>
        <taxon>rosids</taxon>
        <taxon>fabids</taxon>
        <taxon>Malpighiales</taxon>
        <taxon>Rhizophoraceae</taxon>
        <taxon>Rhizophora</taxon>
    </lineage>
</organism>
<accession>A0A2P2Q3M5</accession>
<name>A0A2P2Q3M5_RHIMU</name>
<evidence type="ECO:0000313" key="1">
    <source>
        <dbReference type="EMBL" id="MBX61544.1"/>
    </source>
</evidence>
<reference evidence="1" key="1">
    <citation type="submission" date="2018-02" db="EMBL/GenBank/DDBJ databases">
        <title>Rhizophora mucronata_Transcriptome.</title>
        <authorList>
            <person name="Meera S.P."/>
            <person name="Sreeshan A."/>
            <person name="Augustine A."/>
        </authorList>
    </citation>
    <scope>NUCLEOTIDE SEQUENCE</scope>
    <source>
        <tissue evidence="1">Leaf</tissue>
    </source>
</reference>
<proteinExistence type="predicted"/>
<dbReference type="EMBL" id="GGEC01081060">
    <property type="protein sequence ID" value="MBX61544.1"/>
    <property type="molecule type" value="Transcribed_RNA"/>
</dbReference>
<dbReference type="AlphaFoldDB" id="A0A2P2Q3M5"/>